<evidence type="ECO:0000256" key="1">
    <source>
        <dbReference type="SAM" id="MobiDB-lite"/>
    </source>
</evidence>
<dbReference type="AlphaFoldDB" id="A0A811KT18"/>
<dbReference type="EMBL" id="CAJFCW020000004">
    <property type="protein sequence ID" value="CAG9112808.1"/>
    <property type="molecule type" value="Genomic_DNA"/>
</dbReference>
<comment type="caution">
    <text evidence="2">The sequence shown here is derived from an EMBL/GenBank/DDBJ whole genome shotgun (WGS) entry which is preliminary data.</text>
</comment>
<reference evidence="2" key="1">
    <citation type="submission" date="2020-09" db="EMBL/GenBank/DDBJ databases">
        <authorList>
            <person name="Kikuchi T."/>
        </authorList>
    </citation>
    <scope>NUCLEOTIDE SEQUENCE</scope>
    <source>
        <strain evidence="2">SH1</strain>
    </source>
</reference>
<dbReference type="Proteomes" id="UP000614601">
    <property type="component" value="Unassembled WGS sequence"/>
</dbReference>
<evidence type="ECO:0000313" key="2">
    <source>
        <dbReference type="EMBL" id="CAD5219718.1"/>
    </source>
</evidence>
<keyword evidence="3" id="KW-1185">Reference proteome</keyword>
<dbReference type="Proteomes" id="UP000783686">
    <property type="component" value="Unassembled WGS sequence"/>
</dbReference>
<dbReference type="EMBL" id="CAJFDH010000004">
    <property type="protein sequence ID" value="CAD5219718.1"/>
    <property type="molecule type" value="Genomic_DNA"/>
</dbReference>
<proteinExistence type="predicted"/>
<sequence>MINIATQKPRYLTETMVTTSEYDCVSSSEPSTSSLDSNSNGSVEFRCHDDGATDFSKHRDDASDLSYRHHSLGRRRRYIKQIPKKKHTMTKITKIKLSRNYGKVISKEIPIGVQQPVIKKQERSRVLTSTRKTLDFIHCAPSGSKDSEKEDSEEGYRRSPDTPANVESCRYSISEFDYPVRFNDDVFSNTLLNSRVPCLTPPFTDECYSPNDQVLNDSDFDDDETEFMNATNKIYENLSSVFLKVEPQDQKTVEMPQTLPPRIQVEDEASLYGRLTALLLTEAKNDKTKSKKITEVQEEVKIMFGIPSIFDLKLDDDLAFSRNCAILGQLVATNLRQLHSQSPQEFSLQVKRLHKLLYSLKKKNAFLSGVGRFVQRLFRTV</sequence>
<evidence type="ECO:0000313" key="3">
    <source>
        <dbReference type="Proteomes" id="UP000614601"/>
    </source>
</evidence>
<protein>
    <submittedName>
        <fullName evidence="2">Uncharacterized protein</fullName>
    </submittedName>
</protein>
<dbReference type="OrthoDB" id="5876759at2759"/>
<gene>
    <name evidence="2" type="ORF">BOKJ2_LOCUS8584</name>
</gene>
<accession>A0A811KT18</accession>
<feature type="region of interest" description="Disordered" evidence="1">
    <location>
        <begin position="139"/>
        <end position="164"/>
    </location>
</feature>
<name>A0A811KT18_9BILA</name>
<organism evidence="2 3">
    <name type="scientific">Bursaphelenchus okinawaensis</name>
    <dbReference type="NCBI Taxonomy" id="465554"/>
    <lineage>
        <taxon>Eukaryota</taxon>
        <taxon>Metazoa</taxon>
        <taxon>Ecdysozoa</taxon>
        <taxon>Nematoda</taxon>
        <taxon>Chromadorea</taxon>
        <taxon>Rhabditida</taxon>
        <taxon>Tylenchina</taxon>
        <taxon>Tylenchomorpha</taxon>
        <taxon>Aphelenchoidea</taxon>
        <taxon>Aphelenchoididae</taxon>
        <taxon>Bursaphelenchus</taxon>
    </lineage>
</organism>